<name>A0AAE0E2P6_9ROSI</name>
<organism evidence="2 3">
    <name type="scientific">Dipteronia sinensis</name>
    <dbReference type="NCBI Taxonomy" id="43782"/>
    <lineage>
        <taxon>Eukaryota</taxon>
        <taxon>Viridiplantae</taxon>
        <taxon>Streptophyta</taxon>
        <taxon>Embryophyta</taxon>
        <taxon>Tracheophyta</taxon>
        <taxon>Spermatophyta</taxon>
        <taxon>Magnoliopsida</taxon>
        <taxon>eudicotyledons</taxon>
        <taxon>Gunneridae</taxon>
        <taxon>Pentapetalae</taxon>
        <taxon>rosids</taxon>
        <taxon>malvids</taxon>
        <taxon>Sapindales</taxon>
        <taxon>Sapindaceae</taxon>
        <taxon>Hippocastanoideae</taxon>
        <taxon>Acereae</taxon>
        <taxon>Dipteronia</taxon>
    </lineage>
</organism>
<dbReference type="PANTHER" id="PTHR46890">
    <property type="entry name" value="NON-LTR RETROLELEMENT REVERSE TRANSCRIPTASE-LIKE PROTEIN-RELATED"/>
    <property type="match status" value="1"/>
</dbReference>
<evidence type="ECO:0000313" key="2">
    <source>
        <dbReference type="EMBL" id="KAK3205243.1"/>
    </source>
</evidence>
<dbReference type="EMBL" id="JANJYJ010000006">
    <property type="protein sequence ID" value="KAK3205243.1"/>
    <property type="molecule type" value="Genomic_DNA"/>
</dbReference>
<dbReference type="AlphaFoldDB" id="A0AAE0E2P6"/>
<proteinExistence type="predicted"/>
<dbReference type="Pfam" id="PF00078">
    <property type="entry name" value="RVT_1"/>
    <property type="match status" value="1"/>
</dbReference>
<reference evidence="2" key="1">
    <citation type="journal article" date="2023" name="Plant J.">
        <title>Genome sequences and population genomics provide insights into the demographic history, inbreeding, and mutation load of two 'living fossil' tree species of Dipteronia.</title>
        <authorList>
            <person name="Feng Y."/>
            <person name="Comes H.P."/>
            <person name="Chen J."/>
            <person name="Zhu S."/>
            <person name="Lu R."/>
            <person name="Zhang X."/>
            <person name="Li P."/>
            <person name="Qiu J."/>
            <person name="Olsen K.M."/>
            <person name="Qiu Y."/>
        </authorList>
    </citation>
    <scope>NUCLEOTIDE SEQUENCE</scope>
    <source>
        <strain evidence="2">NBL</strain>
    </source>
</reference>
<comment type="caution">
    <text evidence="2">The sequence shown here is derived from an EMBL/GenBank/DDBJ whole genome shotgun (WGS) entry which is preliminary data.</text>
</comment>
<dbReference type="Proteomes" id="UP001281410">
    <property type="component" value="Unassembled WGS sequence"/>
</dbReference>
<protein>
    <recommendedName>
        <fullName evidence="1">Reverse transcriptase domain-containing protein</fullName>
    </recommendedName>
</protein>
<gene>
    <name evidence="2" type="ORF">Dsin_019289</name>
</gene>
<dbReference type="PANTHER" id="PTHR46890:SF50">
    <property type="entry name" value="RNA-DIRECTED DNA POLYMERASE, EUKARYOTA, REVERSE TRANSCRIPTASE ZINC-BINDING DOMAIN PROTEIN-RELATED"/>
    <property type="match status" value="1"/>
</dbReference>
<keyword evidence="3" id="KW-1185">Reference proteome</keyword>
<dbReference type="InterPro" id="IPR052343">
    <property type="entry name" value="Retrotransposon-Effector_Assoc"/>
</dbReference>
<dbReference type="InterPro" id="IPR000477">
    <property type="entry name" value="RT_dom"/>
</dbReference>
<accession>A0AAE0E2P6</accession>
<feature type="domain" description="Reverse transcriptase" evidence="1">
    <location>
        <begin position="92"/>
        <end position="253"/>
    </location>
</feature>
<evidence type="ECO:0000259" key="1">
    <source>
        <dbReference type="Pfam" id="PF00078"/>
    </source>
</evidence>
<evidence type="ECO:0000313" key="3">
    <source>
        <dbReference type="Proteomes" id="UP001281410"/>
    </source>
</evidence>
<sequence>MKKKKKNKEKQRTDLSTSEKELLEVNFCKDEVWETIRSCDGNKEPGPDGVNLKIVQSNWEVIQKGFMNFIWEFYNDSSIVKDLNNTFIALIPKRAKPETMLDFRFISLVGSMYKLLVKVLAYWVKKVMSSIIGEFQMVFVKDHQILDSFVVTAKIIHGWKNDRGGGLLVKLDFEKAYDSVDHEFLDSMMVDMGFEERWRRWIHDCISSPALSVLVNGSPTTQFGLERRLRQRDLLSLFFFSIVVERFSSLLRKVSDSDMIKGIIFGEND</sequence>